<dbReference type="GO" id="GO:0032259">
    <property type="term" value="P:methylation"/>
    <property type="evidence" value="ECO:0007669"/>
    <property type="project" value="UniProtKB-KW"/>
</dbReference>
<gene>
    <name evidence="7" type="primary">pglX</name>
    <name evidence="7" type="ORF">MN210_19115</name>
</gene>
<dbReference type="PANTHER" id="PTHR33841:SF1">
    <property type="entry name" value="DNA METHYLTRANSFERASE A"/>
    <property type="match status" value="1"/>
</dbReference>
<dbReference type="InterPro" id="IPR011639">
    <property type="entry name" value="MethylTrfase_TaqI-like_dom"/>
</dbReference>
<dbReference type="Proteomes" id="UP000829560">
    <property type="component" value="Chromosome"/>
</dbReference>
<dbReference type="KEGG" id="prae:MN210_19115"/>
<evidence type="ECO:0000313" key="8">
    <source>
        <dbReference type="Proteomes" id="UP000829560"/>
    </source>
</evidence>
<dbReference type="InterPro" id="IPR050953">
    <property type="entry name" value="N4_N6_ade-DNA_methylase"/>
</dbReference>
<reference evidence="7" key="1">
    <citation type="submission" date="2024-03" db="EMBL/GenBank/DDBJ databases">
        <title>Psychrobacter raelis sp. nov. isolated from a dog with peritonitis.</title>
        <authorList>
            <person name="Schiavone A."/>
            <person name="Manzulli V."/>
            <person name="Camarda A."/>
            <person name="Cafiero M.A."/>
            <person name="Vasco I."/>
            <person name="Marino L."/>
            <person name="Pennuzzi G."/>
            <person name="Serrecchia L."/>
            <person name="Galante D."/>
            <person name="Pugliese N."/>
        </authorList>
    </citation>
    <scope>NUCLEOTIDE SEQUENCE</scope>
    <source>
        <strain evidence="7">PraFG1</strain>
    </source>
</reference>
<dbReference type="GO" id="GO:0006304">
    <property type="term" value="P:DNA modification"/>
    <property type="evidence" value="ECO:0007669"/>
    <property type="project" value="InterPro"/>
</dbReference>
<protein>
    <recommendedName>
        <fullName evidence="1">site-specific DNA-methyltransferase (adenine-specific)</fullName>
        <ecNumber evidence="1">2.1.1.72</ecNumber>
    </recommendedName>
</protein>
<keyword evidence="4" id="KW-0949">S-adenosyl-L-methionine</keyword>
<dbReference type="EC" id="2.1.1.72" evidence="1"/>
<dbReference type="SUPFAM" id="SSF53335">
    <property type="entry name" value="S-adenosyl-L-methionine-dependent methyltransferases"/>
    <property type="match status" value="1"/>
</dbReference>
<evidence type="ECO:0000259" key="6">
    <source>
        <dbReference type="Pfam" id="PF07669"/>
    </source>
</evidence>
<keyword evidence="2 7" id="KW-0489">Methyltransferase</keyword>
<dbReference type="PROSITE" id="PS00092">
    <property type="entry name" value="N6_MTASE"/>
    <property type="match status" value="1"/>
</dbReference>
<evidence type="ECO:0000256" key="1">
    <source>
        <dbReference type="ARBA" id="ARBA00011900"/>
    </source>
</evidence>
<dbReference type="AlphaFoldDB" id="A0AAU6PU79"/>
<proteinExistence type="predicted"/>
<organism evidence="7 8">
    <name type="scientific">Psychrobacter raelei</name>
    <dbReference type="NCBI Taxonomy" id="2565531"/>
    <lineage>
        <taxon>Bacteria</taxon>
        <taxon>Pseudomonadati</taxon>
        <taxon>Pseudomonadota</taxon>
        <taxon>Gammaproteobacteria</taxon>
        <taxon>Moraxellales</taxon>
        <taxon>Moraxellaceae</taxon>
        <taxon>Psychrobacter</taxon>
    </lineage>
</organism>
<name>A0AAU6PU79_9GAMM</name>
<dbReference type="PANTHER" id="PTHR33841">
    <property type="entry name" value="DNA METHYLTRANSFERASE YEEA-RELATED"/>
    <property type="match status" value="1"/>
</dbReference>
<dbReference type="GO" id="GO:0009007">
    <property type="term" value="F:site-specific DNA-methyltransferase (adenine-specific) activity"/>
    <property type="evidence" value="ECO:0007669"/>
    <property type="project" value="UniProtKB-EC"/>
</dbReference>
<dbReference type="PRINTS" id="PR00507">
    <property type="entry name" value="N12N6MTFRASE"/>
</dbReference>
<sequence length="1176" mass="135727">MDTASLKRFAQQARKDLIEQVSTKLRFVLAEGSLARRESASSVAKIEEIIRSHGEQYLIERVAYIWFNRFSALRFMDVNHYTRIGVVSPAEGQTQPEILAEAKMGHIDDAQIPSDIRTQVLDLLNNRASSADPQTEAYRLLLVATCNHWFSIMPFLFQRIDDYTQLLMPENLLSSSSILVEMHKVMTAEVCQDVEVIGWLYQFYISDKKDDVFAGLKKNKKVTPENIPAATQLFTPHWIVRYLVENSLGRLWLLNNPDSNLADSMEYYIKPAAENDESDFLKINSPEELKICDPACGSGHMLTYAFDLLYKIYEEEGYDASEIPSLILNHNLYGIELDERAGELAAFALTMKARAKHRRFFSKKVRPNICVLEPIKFEQDELTEYMDFVGRDLFTKDFEKTLTQFEEADNFGSLIRPELTDVDEIIEQLEQKDVSGQLFLSDTHNNVLTVLKQAKYLSPRYHVVVANPPYMGSKGMNARLSAWSRKEYPDSKSDLFAMFIERGLELVPKYGYSAMVTMQSWMFLLSYKEFRKKLESIASVEGLLHMGNMVLGIAFGTAATIWRLNSVQQPLRQGAYCYVDYSDIGENGKPTIFPPENIRNNKLDSQKRLKYLPASEFSKVPGSPITYWISEKYRDLFLKNALSDVGEAKQGLATADNNRFVRNWQEVSYERIGFNINNELDSIQSLCFWFPYNKGGEKRRWYGNQDYLVNWHEGGSEIRNFTDANGKVRSRPQNVEYYFQESISWGLINSGGSSFRYYPTGFIYDVGGMSYFPKGDIFPILGMLNTKLYSDLTKILNPTVNLQVGDVASLPYSVPESKTEEIRSTVSKNIEIAKKDWDSYEDSWDFTTLPLLEDSYRKPTLEDTYKQLRSHWQQMTDEMQQLEEENNRIFIDAYGLQDELTPDVPLKEITLTCNPHYRYGGDKTDEELEELLLADTMREFISYAVGCMFGRYSLDKPGLILANQGDDIDDYHTQIPSPTFAPDKDNVLPILDGNWFTDDIVDNFRKFVKVTFGEDHYDENMHFIEMALGKNGKPKDIRDYFLKDFYNDHIRRYKKRPIYWMFSSGSFNVLIYMHRYRPDTVSVVLNNYLREFRTKLDAQKSRLEAISISSNSSQSEKTKAEKEIYKIDKTLMEIDAYERDTLYPLATKQVEIDLDDGVKQNYPKLGDALKKVTGLS</sequence>
<evidence type="ECO:0000256" key="2">
    <source>
        <dbReference type="ARBA" id="ARBA00022603"/>
    </source>
</evidence>
<dbReference type="Pfam" id="PF07669">
    <property type="entry name" value="Eco57I"/>
    <property type="match status" value="1"/>
</dbReference>
<evidence type="ECO:0000256" key="4">
    <source>
        <dbReference type="ARBA" id="ARBA00022691"/>
    </source>
</evidence>
<dbReference type="GO" id="GO:0003676">
    <property type="term" value="F:nucleic acid binding"/>
    <property type="evidence" value="ECO:0007669"/>
    <property type="project" value="InterPro"/>
</dbReference>
<dbReference type="InterPro" id="IPR047939">
    <property type="entry name" value="BREX_1_PglX"/>
</dbReference>
<dbReference type="InterPro" id="IPR029063">
    <property type="entry name" value="SAM-dependent_MTases_sf"/>
</dbReference>
<keyword evidence="3 7" id="KW-0808">Transferase</keyword>
<dbReference type="RefSeq" id="WP_338412133.1">
    <property type="nucleotide sequence ID" value="NZ_CP093310.2"/>
</dbReference>
<keyword evidence="8" id="KW-1185">Reference proteome</keyword>
<dbReference type="EMBL" id="CP093310">
    <property type="protein sequence ID" value="WXX24006.1"/>
    <property type="molecule type" value="Genomic_DNA"/>
</dbReference>
<dbReference type="InterPro" id="IPR002052">
    <property type="entry name" value="DNA_methylase_N6_adenine_CS"/>
</dbReference>
<evidence type="ECO:0000313" key="7">
    <source>
        <dbReference type="EMBL" id="WXX24006.1"/>
    </source>
</evidence>
<dbReference type="Gene3D" id="3.40.50.150">
    <property type="entry name" value="Vaccinia Virus protein VP39"/>
    <property type="match status" value="1"/>
</dbReference>
<evidence type="ECO:0000256" key="5">
    <source>
        <dbReference type="ARBA" id="ARBA00047942"/>
    </source>
</evidence>
<dbReference type="NCBIfam" id="NF033452">
    <property type="entry name" value="BREX_1_MTaseX"/>
    <property type="match status" value="1"/>
</dbReference>
<feature type="domain" description="Type II methyltransferase M.TaqI-like" evidence="6">
    <location>
        <begin position="330"/>
        <end position="544"/>
    </location>
</feature>
<evidence type="ECO:0000256" key="3">
    <source>
        <dbReference type="ARBA" id="ARBA00022679"/>
    </source>
</evidence>
<accession>A0AAU6PU79</accession>
<comment type="catalytic activity">
    <reaction evidence="5">
        <text>a 2'-deoxyadenosine in DNA + S-adenosyl-L-methionine = an N(6)-methyl-2'-deoxyadenosine in DNA + S-adenosyl-L-homocysteine + H(+)</text>
        <dbReference type="Rhea" id="RHEA:15197"/>
        <dbReference type="Rhea" id="RHEA-COMP:12418"/>
        <dbReference type="Rhea" id="RHEA-COMP:12419"/>
        <dbReference type="ChEBI" id="CHEBI:15378"/>
        <dbReference type="ChEBI" id="CHEBI:57856"/>
        <dbReference type="ChEBI" id="CHEBI:59789"/>
        <dbReference type="ChEBI" id="CHEBI:90615"/>
        <dbReference type="ChEBI" id="CHEBI:90616"/>
        <dbReference type="EC" id="2.1.1.72"/>
    </reaction>
</comment>